<dbReference type="Proteomes" id="UP000762676">
    <property type="component" value="Unassembled WGS sequence"/>
</dbReference>
<protein>
    <submittedName>
        <fullName evidence="1">Uncharacterized protein</fullName>
    </submittedName>
</protein>
<dbReference type="Gene3D" id="6.20.200.20">
    <property type="match status" value="1"/>
</dbReference>
<sequence length="113" mass="12456">MYSAIPRDAQKETEEFGRSISLCDNEGEPVSVPGITDDPCISCFCKTFMLQCQLQWRAPSKVGFCYKMCSSLVSQAPEKAREISSLMNINRCRCACAMQLAVGCVYLAPLRGA</sequence>
<comment type="caution">
    <text evidence="1">The sequence shown here is derived from an EMBL/GenBank/DDBJ whole genome shotgun (WGS) entry which is preliminary data.</text>
</comment>
<evidence type="ECO:0000313" key="1">
    <source>
        <dbReference type="EMBL" id="GFR87000.1"/>
    </source>
</evidence>
<gene>
    <name evidence="1" type="ORF">ElyMa_000735600</name>
</gene>
<reference evidence="1 2" key="1">
    <citation type="journal article" date="2021" name="Elife">
        <title>Chloroplast acquisition without the gene transfer in kleptoplastic sea slugs, Plakobranchus ocellatus.</title>
        <authorList>
            <person name="Maeda T."/>
            <person name="Takahashi S."/>
            <person name="Yoshida T."/>
            <person name="Shimamura S."/>
            <person name="Takaki Y."/>
            <person name="Nagai Y."/>
            <person name="Toyoda A."/>
            <person name="Suzuki Y."/>
            <person name="Arimoto A."/>
            <person name="Ishii H."/>
            <person name="Satoh N."/>
            <person name="Nishiyama T."/>
            <person name="Hasebe M."/>
            <person name="Maruyama T."/>
            <person name="Minagawa J."/>
            <person name="Obokata J."/>
            <person name="Shigenobu S."/>
        </authorList>
    </citation>
    <scope>NUCLEOTIDE SEQUENCE [LARGE SCALE GENOMIC DNA]</scope>
</reference>
<keyword evidence="2" id="KW-1185">Reference proteome</keyword>
<organism evidence="1 2">
    <name type="scientific">Elysia marginata</name>
    <dbReference type="NCBI Taxonomy" id="1093978"/>
    <lineage>
        <taxon>Eukaryota</taxon>
        <taxon>Metazoa</taxon>
        <taxon>Spiralia</taxon>
        <taxon>Lophotrochozoa</taxon>
        <taxon>Mollusca</taxon>
        <taxon>Gastropoda</taxon>
        <taxon>Heterobranchia</taxon>
        <taxon>Euthyneura</taxon>
        <taxon>Panpulmonata</taxon>
        <taxon>Sacoglossa</taxon>
        <taxon>Placobranchoidea</taxon>
        <taxon>Plakobranchidae</taxon>
        <taxon>Elysia</taxon>
    </lineage>
</organism>
<evidence type="ECO:0000313" key="2">
    <source>
        <dbReference type="Proteomes" id="UP000762676"/>
    </source>
</evidence>
<accession>A0AAV4GQ46</accession>
<dbReference type="AlphaFoldDB" id="A0AAV4GQ46"/>
<proteinExistence type="predicted"/>
<dbReference type="EMBL" id="BMAT01001489">
    <property type="protein sequence ID" value="GFR87000.1"/>
    <property type="molecule type" value="Genomic_DNA"/>
</dbReference>
<name>A0AAV4GQ46_9GAST</name>